<reference evidence="2 3" key="1">
    <citation type="submission" date="2021-06" db="EMBL/GenBank/DDBJ databases">
        <title>Caerostris extrusa draft genome.</title>
        <authorList>
            <person name="Kono N."/>
            <person name="Arakawa K."/>
        </authorList>
    </citation>
    <scope>NUCLEOTIDE SEQUENCE [LARGE SCALE GENOMIC DNA]</scope>
</reference>
<evidence type="ECO:0000313" key="3">
    <source>
        <dbReference type="Proteomes" id="UP001054945"/>
    </source>
</evidence>
<keyword evidence="3" id="KW-1185">Reference proteome</keyword>
<gene>
    <name evidence="2" type="primary">X975_11715</name>
    <name evidence="2" type="ORF">CEXT_536711</name>
</gene>
<evidence type="ECO:0000313" key="2">
    <source>
        <dbReference type="EMBL" id="GIY03880.1"/>
    </source>
</evidence>
<feature type="region of interest" description="Disordered" evidence="1">
    <location>
        <begin position="30"/>
        <end position="57"/>
    </location>
</feature>
<evidence type="ECO:0000256" key="1">
    <source>
        <dbReference type="SAM" id="MobiDB-lite"/>
    </source>
</evidence>
<comment type="caution">
    <text evidence="2">The sequence shown here is derived from an EMBL/GenBank/DDBJ whole genome shotgun (WGS) entry which is preliminary data.</text>
</comment>
<dbReference type="EMBL" id="BPLR01005637">
    <property type="protein sequence ID" value="GIY03880.1"/>
    <property type="molecule type" value="Genomic_DNA"/>
</dbReference>
<dbReference type="AlphaFoldDB" id="A0AAV4Q4E4"/>
<protein>
    <submittedName>
        <fullName evidence="2">Uncharacterized protein</fullName>
    </submittedName>
</protein>
<accession>A0AAV4Q4E4</accession>
<sequence>MNFWLSVKYQSYSYSLIGCLYFRRVDARSGGAGGTDRGGRRAAAGHQNGERRSTSGRPLPVWHVVEGRGGGGAVGDESYRQWFERQTEMQRRWEEGLMREQMELARSLLDSVTTTFLQGVQQIITSVTQGGGSHFSPDAPPERLYINKTNKSFAFYIGFVSFWM</sequence>
<organism evidence="2 3">
    <name type="scientific">Caerostris extrusa</name>
    <name type="common">Bark spider</name>
    <name type="synonym">Caerostris bankana</name>
    <dbReference type="NCBI Taxonomy" id="172846"/>
    <lineage>
        <taxon>Eukaryota</taxon>
        <taxon>Metazoa</taxon>
        <taxon>Ecdysozoa</taxon>
        <taxon>Arthropoda</taxon>
        <taxon>Chelicerata</taxon>
        <taxon>Arachnida</taxon>
        <taxon>Araneae</taxon>
        <taxon>Araneomorphae</taxon>
        <taxon>Entelegynae</taxon>
        <taxon>Araneoidea</taxon>
        <taxon>Araneidae</taxon>
        <taxon>Caerostris</taxon>
    </lineage>
</organism>
<name>A0AAV4Q4E4_CAEEX</name>
<proteinExistence type="predicted"/>
<dbReference type="Proteomes" id="UP001054945">
    <property type="component" value="Unassembled WGS sequence"/>
</dbReference>